<dbReference type="EMBL" id="ML978743">
    <property type="protein sequence ID" value="KAF2084319.1"/>
    <property type="molecule type" value="Genomic_DNA"/>
</dbReference>
<protein>
    <recommendedName>
        <fullName evidence="7">Rhodopsin domain-containing protein</fullName>
    </recommendedName>
</protein>
<evidence type="ECO:0000313" key="9">
    <source>
        <dbReference type="Proteomes" id="UP000799776"/>
    </source>
</evidence>
<feature type="domain" description="Rhodopsin" evidence="7">
    <location>
        <begin position="2"/>
        <end position="178"/>
    </location>
</feature>
<dbReference type="OrthoDB" id="3934549at2759"/>
<evidence type="ECO:0000256" key="6">
    <source>
        <dbReference type="SAM" id="Phobius"/>
    </source>
</evidence>
<evidence type="ECO:0000256" key="5">
    <source>
        <dbReference type="ARBA" id="ARBA00038359"/>
    </source>
</evidence>
<feature type="non-terminal residue" evidence="8">
    <location>
        <position position="1"/>
    </location>
</feature>
<keyword evidence="9" id="KW-1185">Reference proteome</keyword>
<organism evidence="8 9">
    <name type="scientific">Saccharata proteae CBS 121410</name>
    <dbReference type="NCBI Taxonomy" id="1314787"/>
    <lineage>
        <taxon>Eukaryota</taxon>
        <taxon>Fungi</taxon>
        <taxon>Dikarya</taxon>
        <taxon>Ascomycota</taxon>
        <taxon>Pezizomycotina</taxon>
        <taxon>Dothideomycetes</taxon>
        <taxon>Dothideomycetes incertae sedis</taxon>
        <taxon>Botryosphaeriales</taxon>
        <taxon>Saccharataceae</taxon>
        <taxon>Saccharata</taxon>
    </lineage>
</organism>
<dbReference type="PANTHER" id="PTHR33048">
    <property type="entry name" value="PTH11-LIKE INTEGRAL MEMBRANE PROTEIN (AFU_ORTHOLOGUE AFUA_5G11245)"/>
    <property type="match status" value="1"/>
</dbReference>
<evidence type="ECO:0000256" key="4">
    <source>
        <dbReference type="ARBA" id="ARBA00023136"/>
    </source>
</evidence>
<dbReference type="PANTHER" id="PTHR33048:SF47">
    <property type="entry name" value="INTEGRAL MEMBRANE PROTEIN-RELATED"/>
    <property type="match status" value="1"/>
</dbReference>
<dbReference type="InterPro" id="IPR052337">
    <property type="entry name" value="SAT4-like"/>
</dbReference>
<sequence>YQLIYLVALALIKFSILSFYTIISDKRCYRTAIYAMMAIVGVFTVIMVFVNAFECSKPSDAFNWEILLYGYGHCRNLHHVYFGQAGFNIGSDIIIICLPFPILAKLQMKRARRIALFGIFAVGIISILASILRLWALTLWAATWDAPYAGGPILLYTQVELNAAMISASFPALKALVTHTL</sequence>
<dbReference type="AlphaFoldDB" id="A0A9P4HQW6"/>
<feature type="non-terminal residue" evidence="8">
    <location>
        <position position="181"/>
    </location>
</feature>
<keyword evidence="4 6" id="KW-0472">Membrane</keyword>
<dbReference type="Pfam" id="PF20684">
    <property type="entry name" value="Fung_rhodopsin"/>
    <property type="match status" value="1"/>
</dbReference>
<dbReference type="InterPro" id="IPR049326">
    <property type="entry name" value="Rhodopsin_dom_fungi"/>
</dbReference>
<feature type="transmembrane region" description="Helical" evidence="6">
    <location>
        <begin position="116"/>
        <end position="141"/>
    </location>
</feature>
<feature type="transmembrane region" description="Helical" evidence="6">
    <location>
        <begin position="6"/>
        <end position="23"/>
    </location>
</feature>
<dbReference type="Proteomes" id="UP000799776">
    <property type="component" value="Unassembled WGS sequence"/>
</dbReference>
<keyword evidence="3 6" id="KW-1133">Transmembrane helix</keyword>
<feature type="transmembrane region" description="Helical" evidence="6">
    <location>
        <begin position="32"/>
        <end position="53"/>
    </location>
</feature>
<evidence type="ECO:0000256" key="2">
    <source>
        <dbReference type="ARBA" id="ARBA00022692"/>
    </source>
</evidence>
<name>A0A9P4HQW6_9PEZI</name>
<evidence type="ECO:0000256" key="3">
    <source>
        <dbReference type="ARBA" id="ARBA00022989"/>
    </source>
</evidence>
<keyword evidence="2 6" id="KW-0812">Transmembrane</keyword>
<feature type="transmembrane region" description="Helical" evidence="6">
    <location>
        <begin position="85"/>
        <end position="104"/>
    </location>
</feature>
<proteinExistence type="inferred from homology"/>
<accession>A0A9P4HQW6</accession>
<dbReference type="GO" id="GO:0016020">
    <property type="term" value="C:membrane"/>
    <property type="evidence" value="ECO:0007669"/>
    <property type="project" value="UniProtKB-SubCell"/>
</dbReference>
<comment type="similarity">
    <text evidence="5">Belongs to the SAT4 family.</text>
</comment>
<evidence type="ECO:0000259" key="7">
    <source>
        <dbReference type="Pfam" id="PF20684"/>
    </source>
</evidence>
<comment type="subcellular location">
    <subcellularLocation>
        <location evidence="1">Membrane</location>
        <topology evidence="1">Multi-pass membrane protein</topology>
    </subcellularLocation>
</comment>
<reference evidence="8" key="1">
    <citation type="journal article" date="2020" name="Stud. Mycol.">
        <title>101 Dothideomycetes genomes: a test case for predicting lifestyles and emergence of pathogens.</title>
        <authorList>
            <person name="Haridas S."/>
            <person name="Albert R."/>
            <person name="Binder M."/>
            <person name="Bloem J."/>
            <person name="Labutti K."/>
            <person name="Salamov A."/>
            <person name="Andreopoulos B."/>
            <person name="Baker S."/>
            <person name="Barry K."/>
            <person name="Bills G."/>
            <person name="Bluhm B."/>
            <person name="Cannon C."/>
            <person name="Castanera R."/>
            <person name="Culley D."/>
            <person name="Daum C."/>
            <person name="Ezra D."/>
            <person name="Gonzalez J."/>
            <person name="Henrissat B."/>
            <person name="Kuo A."/>
            <person name="Liang C."/>
            <person name="Lipzen A."/>
            <person name="Lutzoni F."/>
            <person name="Magnuson J."/>
            <person name="Mondo S."/>
            <person name="Nolan M."/>
            <person name="Ohm R."/>
            <person name="Pangilinan J."/>
            <person name="Park H.-J."/>
            <person name="Ramirez L."/>
            <person name="Alfaro M."/>
            <person name="Sun H."/>
            <person name="Tritt A."/>
            <person name="Yoshinaga Y."/>
            <person name="Zwiers L.-H."/>
            <person name="Turgeon B."/>
            <person name="Goodwin S."/>
            <person name="Spatafora J."/>
            <person name="Crous P."/>
            <person name="Grigoriev I."/>
        </authorList>
    </citation>
    <scope>NUCLEOTIDE SEQUENCE</scope>
    <source>
        <strain evidence="8">CBS 121410</strain>
    </source>
</reference>
<comment type="caution">
    <text evidence="8">The sequence shown here is derived from an EMBL/GenBank/DDBJ whole genome shotgun (WGS) entry which is preliminary data.</text>
</comment>
<evidence type="ECO:0000256" key="1">
    <source>
        <dbReference type="ARBA" id="ARBA00004141"/>
    </source>
</evidence>
<evidence type="ECO:0000313" key="8">
    <source>
        <dbReference type="EMBL" id="KAF2084319.1"/>
    </source>
</evidence>
<gene>
    <name evidence="8" type="ORF">K490DRAFT_8342</name>
</gene>